<dbReference type="OrthoDB" id="9781701at2"/>
<comment type="caution">
    <text evidence="2">The sequence shown here is derived from an EMBL/GenBank/DDBJ whole genome shotgun (WGS) entry which is preliminary data.</text>
</comment>
<dbReference type="EC" id="2.5.1.97" evidence="2"/>
<dbReference type="EMBL" id="QZCH01000005">
    <property type="protein sequence ID" value="RJG49117.1"/>
    <property type="molecule type" value="Genomic_DNA"/>
</dbReference>
<dbReference type="AlphaFoldDB" id="A0A418YH23"/>
<accession>A0A418YH23</accession>
<keyword evidence="3" id="KW-1185">Reference proteome</keyword>
<dbReference type="InterPro" id="IPR013974">
    <property type="entry name" value="SAF"/>
</dbReference>
<dbReference type="InterPro" id="IPR057736">
    <property type="entry name" value="SAF_PseI/NeuA/NeuB"/>
</dbReference>
<name>A0A418YH23_9GAMM</name>
<dbReference type="SMART" id="SM00858">
    <property type="entry name" value="SAF"/>
    <property type="match status" value="1"/>
</dbReference>
<dbReference type="InterPro" id="IPR006190">
    <property type="entry name" value="SAF_AFP_Neu5Ac"/>
</dbReference>
<dbReference type="Pfam" id="PF03102">
    <property type="entry name" value="NeuB"/>
    <property type="match status" value="1"/>
</dbReference>
<gene>
    <name evidence="2" type="primary">pseI</name>
    <name evidence="2" type="ORF">D1Z90_06465</name>
</gene>
<evidence type="ECO:0000313" key="3">
    <source>
        <dbReference type="Proteomes" id="UP000283255"/>
    </source>
</evidence>
<organism evidence="2 3">
    <name type="scientific">Motilimonas pumila</name>
    <dbReference type="NCBI Taxonomy" id="2303987"/>
    <lineage>
        <taxon>Bacteria</taxon>
        <taxon>Pseudomonadati</taxon>
        <taxon>Pseudomonadota</taxon>
        <taxon>Gammaproteobacteria</taxon>
        <taxon>Alteromonadales</taxon>
        <taxon>Alteromonadales genera incertae sedis</taxon>
        <taxon>Motilimonas</taxon>
    </lineage>
</organism>
<dbReference type="RefSeq" id="WP_119910048.1">
    <property type="nucleotide sequence ID" value="NZ_QZCH01000005.1"/>
</dbReference>
<dbReference type="SUPFAM" id="SSF51569">
    <property type="entry name" value="Aldolase"/>
    <property type="match status" value="1"/>
</dbReference>
<dbReference type="SUPFAM" id="SSF51269">
    <property type="entry name" value="AFP III-like domain"/>
    <property type="match status" value="1"/>
</dbReference>
<dbReference type="PANTHER" id="PTHR42966:SF2">
    <property type="entry name" value="PSEUDAMINIC ACID SYNTHASE"/>
    <property type="match status" value="1"/>
</dbReference>
<dbReference type="InterPro" id="IPR020030">
    <property type="entry name" value="Pseudaminic_synth_PseI"/>
</dbReference>
<dbReference type="Gene3D" id="3.90.1210.10">
    <property type="entry name" value="Antifreeze-like/N-acetylneuraminic acid synthase C-terminal domain"/>
    <property type="match status" value="1"/>
</dbReference>
<dbReference type="InterPro" id="IPR036732">
    <property type="entry name" value="AFP_Neu5c_C_sf"/>
</dbReference>
<dbReference type="InterPro" id="IPR013132">
    <property type="entry name" value="PseI/NeuA/B-like_N"/>
</dbReference>
<dbReference type="Pfam" id="PF08666">
    <property type="entry name" value="SAF"/>
    <property type="match status" value="1"/>
</dbReference>
<dbReference type="Gene3D" id="3.20.20.70">
    <property type="entry name" value="Aldolase class I"/>
    <property type="match status" value="1"/>
</dbReference>
<sequence length="341" mass="37844">MNGSQPYIIAEISANHNGDINNAFRLIELAKKHGANAVKIQTYTADTMTIECERPEFKISGGLWHGYSLYELYQQAHTPWEWHQALFEKAKKVGITLFSSPFDESAIDFLETLDAPAYKIASFEALDFSLIEYAAKTGKPLIISTGLASLEEIEKIHALMQKLKFKQYCLLHCISGYPTPIEQANVATLVDLQQRFNCVTGLSDHTLGNQAAMAATALGAAVIEKHFTFRRSDGGPDAAFSLEPDELEQLCTQAKLVFQAIGQVNYETKPAEQQNLQFRRSIYAVKNIAKGEAFTTHNVRRIRPGLGLPANHYKGLLSKTASQDIKVGTPLNWSLVNNHGE</sequence>
<dbReference type="GO" id="GO:0047444">
    <property type="term" value="F:N-acylneuraminate-9-phosphate synthase activity"/>
    <property type="evidence" value="ECO:0007669"/>
    <property type="project" value="TreeGrafter"/>
</dbReference>
<reference evidence="2 3" key="1">
    <citation type="submission" date="2018-09" db="EMBL/GenBank/DDBJ databases">
        <authorList>
            <person name="Wang F."/>
        </authorList>
    </citation>
    <scope>NUCLEOTIDE SEQUENCE [LARGE SCALE GENOMIC DNA]</scope>
    <source>
        <strain evidence="2 3">PLHSC7-2</strain>
    </source>
</reference>
<protein>
    <submittedName>
        <fullName evidence="2">Pseudaminic acid synthase</fullName>
        <ecNumber evidence="2">2.5.1.97</ecNumber>
    </submittedName>
</protein>
<reference evidence="2 3" key="2">
    <citation type="submission" date="2019-01" db="EMBL/GenBank/DDBJ databases">
        <title>Motilimonas pumilus sp. nov., isolated from the gut of sea cucumber (Apostichopus japonicus).</title>
        <authorList>
            <person name="Wang F.-Q."/>
            <person name="Ren L.-H."/>
            <person name="Lin Y.-W."/>
            <person name="Sun G.-H."/>
            <person name="Du Z.-J."/>
            <person name="Zhao J.-X."/>
            <person name="Liu X.-J."/>
            <person name="Liu L.-J."/>
        </authorList>
    </citation>
    <scope>NUCLEOTIDE SEQUENCE [LARGE SCALE GENOMIC DNA]</scope>
    <source>
        <strain evidence="2 3">PLHSC7-2</strain>
    </source>
</reference>
<dbReference type="PANTHER" id="PTHR42966">
    <property type="entry name" value="N-ACETYLNEURAMINATE SYNTHASE"/>
    <property type="match status" value="1"/>
</dbReference>
<proteinExistence type="predicted"/>
<dbReference type="Proteomes" id="UP000283255">
    <property type="component" value="Unassembled WGS sequence"/>
</dbReference>
<dbReference type="PROSITE" id="PS50844">
    <property type="entry name" value="AFP_LIKE"/>
    <property type="match status" value="1"/>
</dbReference>
<feature type="domain" description="AFP-like" evidence="1">
    <location>
        <begin position="281"/>
        <end position="339"/>
    </location>
</feature>
<dbReference type="NCBIfam" id="TIGR03586">
    <property type="entry name" value="PseI"/>
    <property type="match status" value="1"/>
</dbReference>
<dbReference type="InterPro" id="IPR013785">
    <property type="entry name" value="Aldolase_TIM"/>
</dbReference>
<evidence type="ECO:0000259" key="1">
    <source>
        <dbReference type="PROSITE" id="PS50844"/>
    </source>
</evidence>
<keyword evidence="2" id="KW-0808">Transferase</keyword>
<dbReference type="InterPro" id="IPR051690">
    <property type="entry name" value="PseI-like"/>
</dbReference>
<evidence type="ECO:0000313" key="2">
    <source>
        <dbReference type="EMBL" id="RJG49117.1"/>
    </source>
</evidence>
<dbReference type="GO" id="GO:0016051">
    <property type="term" value="P:carbohydrate biosynthetic process"/>
    <property type="evidence" value="ECO:0007669"/>
    <property type="project" value="InterPro"/>
</dbReference>
<dbReference type="CDD" id="cd11615">
    <property type="entry name" value="SAF_NeuB_like"/>
    <property type="match status" value="1"/>
</dbReference>